<proteinExistence type="predicted"/>
<protein>
    <submittedName>
        <fullName evidence="1">Uncharacterized protein</fullName>
    </submittedName>
</protein>
<accession>A0A402CWD3</accession>
<evidence type="ECO:0000313" key="2">
    <source>
        <dbReference type="Proteomes" id="UP000287394"/>
    </source>
</evidence>
<dbReference type="RefSeq" id="WP_119321668.1">
    <property type="nucleotide sequence ID" value="NZ_AP025739.1"/>
</dbReference>
<reference evidence="1 2" key="1">
    <citation type="journal article" date="2019" name="Int. J. Syst. Evol. Microbiol.">
        <title>Capsulimonas corticalis gen. nov., sp. nov., an aerobic capsulated bacterium, of a novel bacterial order, Capsulimonadales ord. nov., of the class Armatimonadia of the phylum Armatimonadetes.</title>
        <authorList>
            <person name="Li J."/>
            <person name="Kudo C."/>
            <person name="Tonouchi A."/>
        </authorList>
    </citation>
    <scope>NUCLEOTIDE SEQUENCE [LARGE SCALE GENOMIC DNA]</scope>
    <source>
        <strain evidence="1 2">AX-7</strain>
    </source>
</reference>
<keyword evidence="2" id="KW-1185">Reference proteome</keyword>
<dbReference type="KEGG" id="ccot:CCAX7_61770"/>
<evidence type="ECO:0000313" key="1">
    <source>
        <dbReference type="EMBL" id="BDI34126.1"/>
    </source>
</evidence>
<dbReference type="Proteomes" id="UP000287394">
    <property type="component" value="Chromosome"/>
</dbReference>
<organism evidence="1 2">
    <name type="scientific">Capsulimonas corticalis</name>
    <dbReference type="NCBI Taxonomy" id="2219043"/>
    <lineage>
        <taxon>Bacteria</taxon>
        <taxon>Bacillati</taxon>
        <taxon>Armatimonadota</taxon>
        <taxon>Armatimonadia</taxon>
        <taxon>Capsulimonadales</taxon>
        <taxon>Capsulimonadaceae</taxon>
        <taxon>Capsulimonas</taxon>
    </lineage>
</organism>
<dbReference type="EMBL" id="AP025739">
    <property type="protein sequence ID" value="BDI34126.1"/>
    <property type="molecule type" value="Genomic_DNA"/>
</dbReference>
<dbReference type="AlphaFoldDB" id="A0A402CWD3"/>
<sequence length="71" mass="7892">MNLPVPTDAEVEEFAGIYERELGIRLDGEQAREGATLFLQLFYLGTYGLAHIEWEKKQAKPHGDGVSGAKE</sequence>
<gene>
    <name evidence="1" type="ORF">CCAX7_61770</name>
</gene>
<name>A0A402CWD3_9BACT</name>